<comment type="caution">
    <text evidence="1">The sequence shown here is derived from an EMBL/GenBank/DDBJ whole genome shotgun (WGS) entry which is preliminary data.</text>
</comment>
<dbReference type="Gene3D" id="1.10.472.50">
    <property type="entry name" value="HD-domain/PDEase-like"/>
    <property type="match status" value="1"/>
</dbReference>
<dbReference type="EMBL" id="LZYZ01000001">
    <property type="protein sequence ID" value="OOM15747.1"/>
    <property type="molecule type" value="Genomic_DNA"/>
</dbReference>
<evidence type="ECO:0000313" key="1">
    <source>
        <dbReference type="EMBL" id="OOM15747.1"/>
    </source>
</evidence>
<reference evidence="1 2" key="1">
    <citation type="submission" date="2016-05" db="EMBL/GenBank/DDBJ databases">
        <title>Microbial solvent formation.</title>
        <authorList>
            <person name="Poehlein A."/>
            <person name="Montoya Solano J.D."/>
            <person name="Flitsch S."/>
            <person name="Krabben P."/>
            <person name="Duerre P."/>
            <person name="Daniel R."/>
        </authorList>
    </citation>
    <scope>NUCLEOTIDE SEQUENCE [LARGE SCALE GENOMIC DNA]</scope>
    <source>
        <strain evidence="1 2">L1-8</strain>
    </source>
</reference>
<sequence length="60" mass="6966">MNEELLEKTLLYIEERFKNDYSGHDYYHSIGVYKSPISICKEENADLEIIQLASLLNSAI</sequence>
<accession>A0A1S8NH21</accession>
<dbReference type="SUPFAM" id="SSF109604">
    <property type="entry name" value="HD-domain/PDEase-like"/>
    <property type="match status" value="1"/>
</dbReference>
<proteinExistence type="predicted"/>
<protein>
    <submittedName>
        <fullName evidence="1">Uncharacterized protein</fullName>
    </submittedName>
</protein>
<gene>
    <name evidence="1" type="ORF">CLOSAC_00180</name>
</gene>
<dbReference type="RefSeq" id="WP_077863541.1">
    <property type="nucleotide sequence ID" value="NZ_LZYZ01000001.1"/>
</dbReference>
<dbReference type="AlphaFoldDB" id="A0A1S8NH21"/>
<organism evidence="1 2">
    <name type="scientific">Clostridium saccharobutylicum</name>
    <dbReference type="NCBI Taxonomy" id="169679"/>
    <lineage>
        <taxon>Bacteria</taxon>
        <taxon>Bacillati</taxon>
        <taxon>Bacillota</taxon>
        <taxon>Clostridia</taxon>
        <taxon>Eubacteriales</taxon>
        <taxon>Clostridiaceae</taxon>
        <taxon>Clostridium</taxon>
    </lineage>
</organism>
<name>A0A1S8NH21_CLOSA</name>
<dbReference type="Proteomes" id="UP000191154">
    <property type="component" value="Unassembled WGS sequence"/>
</dbReference>
<evidence type="ECO:0000313" key="2">
    <source>
        <dbReference type="Proteomes" id="UP000191154"/>
    </source>
</evidence>